<feature type="chain" id="PRO_5013000813" description="Secreted protein" evidence="1">
    <location>
        <begin position="23"/>
        <end position="142"/>
    </location>
</feature>
<evidence type="ECO:0008006" key="4">
    <source>
        <dbReference type="Google" id="ProtNLM"/>
    </source>
</evidence>
<proteinExistence type="predicted"/>
<feature type="signal peptide" evidence="1">
    <location>
        <begin position="1"/>
        <end position="22"/>
    </location>
</feature>
<evidence type="ECO:0000256" key="1">
    <source>
        <dbReference type="SAM" id="SignalP"/>
    </source>
</evidence>
<dbReference type="OrthoDB" id="8527913at2"/>
<sequence>MIKPIISMSIFLLASVTGEAMAACSTTDGSVRIADAGALESLLSGKTVCGQANGEEWQEYHNPNGALWDYKKGVADPVNPSEQVGTWDIASSLRNGASAIYSYDVNYAYKVWQRTDGKYDFCNGTQLKVAGAELRGGQVSCH</sequence>
<gene>
    <name evidence="2" type="ORF">CRENPOLYSF2_2720003</name>
</gene>
<keyword evidence="1" id="KW-0732">Signal</keyword>
<name>A0A1R4H886_9GAMM</name>
<dbReference type="Proteomes" id="UP000195442">
    <property type="component" value="Unassembled WGS sequence"/>
</dbReference>
<dbReference type="EMBL" id="FUKJ01000193">
    <property type="protein sequence ID" value="SJM92462.1"/>
    <property type="molecule type" value="Genomic_DNA"/>
</dbReference>
<evidence type="ECO:0000313" key="3">
    <source>
        <dbReference type="Proteomes" id="UP000195442"/>
    </source>
</evidence>
<keyword evidence="3" id="KW-1185">Reference proteome</keyword>
<protein>
    <recommendedName>
        <fullName evidence="4">Secreted protein</fullName>
    </recommendedName>
</protein>
<reference evidence="3" key="1">
    <citation type="submission" date="2017-02" db="EMBL/GenBank/DDBJ databases">
        <authorList>
            <person name="Daims H."/>
        </authorList>
    </citation>
    <scope>NUCLEOTIDE SEQUENCE [LARGE SCALE GENOMIC DNA]</scope>
</reference>
<evidence type="ECO:0000313" key="2">
    <source>
        <dbReference type="EMBL" id="SJM92462.1"/>
    </source>
</evidence>
<accession>A0A1R4H886</accession>
<organism evidence="2 3">
    <name type="scientific">Crenothrix polyspora</name>
    <dbReference type="NCBI Taxonomy" id="360316"/>
    <lineage>
        <taxon>Bacteria</taxon>
        <taxon>Pseudomonadati</taxon>
        <taxon>Pseudomonadota</taxon>
        <taxon>Gammaproteobacteria</taxon>
        <taxon>Methylococcales</taxon>
        <taxon>Crenotrichaceae</taxon>
        <taxon>Crenothrix</taxon>
    </lineage>
</organism>
<dbReference type="RefSeq" id="WP_087146973.1">
    <property type="nucleotide sequence ID" value="NZ_FUKJ01000193.1"/>
</dbReference>
<dbReference type="AlphaFoldDB" id="A0A1R4H886"/>